<evidence type="ECO:0000256" key="8">
    <source>
        <dbReference type="ARBA" id="ARBA00022840"/>
    </source>
</evidence>
<dbReference type="NCBIfam" id="TIGR00150">
    <property type="entry name" value="T6A_YjeE"/>
    <property type="match status" value="1"/>
</dbReference>
<dbReference type="AlphaFoldDB" id="A0A2R8AF76"/>
<dbReference type="GO" id="GO:0005737">
    <property type="term" value="C:cytoplasm"/>
    <property type="evidence" value="ECO:0007669"/>
    <property type="project" value="UniProtKB-SubCell"/>
</dbReference>
<dbReference type="Proteomes" id="UP000244932">
    <property type="component" value="Unassembled WGS sequence"/>
</dbReference>
<dbReference type="EMBL" id="OMKW01000004">
    <property type="protein sequence ID" value="SPF30846.1"/>
    <property type="molecule type" value="Genomic_DNA"/>
</dbReference>
<keyword evidence="9" id="KW-0460">Magnesium</keyword>
<evidence type="ECO:0000256" key="3">
    <source>
        <dbReference type="ARBA" id="ARBA00019010"/>
    </source>
</evidence>
<accession>A0A2R8AF76</accession>
<dbReference type="RefSeq" id="WP_108783539.1">
    <property type="nucleotide sequence ID" value="NZ_OMKW01000004.1"/>
</dbReference>
<keyword evidence="4" id="KW-0963">Cytoplasm</keyword>
<dbReference type="GO" id="GO:0046872">
    <property type="term" value="F:metal ion binding"/>
    <property type="evidence" value="ECO:0007669"/>
    <property type="project" value="UniProtKB-KW"/>
</dbReference>
<dbReference type="InterPro" id="IPR027417">
    <property type="entry name" value="P-loop_NTPase"/>
</dbReference>
<reference evidence="11 12" key="1">
    <citation type="submission" date="2018-03" db="EMBL/GenBank/DDBJ databases">
        <authorList>
            <person name="Keele B.F."/>
        </authorList>
    </citation>
    <scope>NUCLEOTIDE SEQUENCE [LARGE SCALE GENOMIC DNA]</scope>
    <source>
        <strain evidence="11 12">CeCT 8812</strain>
    </source>
</reference>
<evidence type="ECO:0000256" key="9">
    <source>
        <dbReference type="ARBA" id="ARBA00022842"/>
    </source>
</evidence>
<keyword evidence="8" id="KW-0067">ATP-binding</keyword>
<dbReference type="Gene3D" id="3.40.50.300">
    <property type="entry name" value="P-loop containing nucleotide triphosphate hydrolases"/>
    <property type="match status" value="1"/>
</dbReference>
<dbReference type="SUPFAM" id="SSF52540">
    <property type="entry name" value="P-loop containing nucleoside triphosphate hydrolases"/>
    <property type="match status" value="1"/>
</dbReference>
<dbReference type="GO" id="GO:0005524">
    <property type="term" value="F:ATP binding"/>
    <property type="evidence" value="ECO:0007669"/>
    <property type="project" value="UniProtKB-KW"/>
</dbReference>
<dbReference type="PANTHER" id="PTHR33540">
    <property type="entry name" value="TRNA THREONYLCARBAMOYLADENOSINE BIOSYNTHESIS PROTEIN TSAE"/>
    <property type="match status" value="1"/>
</dbReference>
<comment type="subcellular location">
    <subcellularLocation>
        <location evidence="1">Cytoplasm</location>
    </subcellularLocation>
</comment>
<evidence type="ECO:0000256" key="4">
    <source>
        <dbReference type="ARBA" id="ARBA00022490"/>
    </source>
</evidence>
<evidence type="ECO:0000256" key="10">
    <source>
        <dbReference type="ARBA" id="ARBA00032441"/>
    </source>
</evidence>
<proteinExistence type="inferred from homology"/>
<sequence>MTNPPDVTYELADADATSSVASALAAVLGPGDVVLLNGPVGAGKSHFARAAIRSQTHDGQEVPSPTFTLVQDYTGRNGPIWHMDLYRLGDSGELVELGLDDAMQDAICLIEWPERLGELRPERVLDITLIPHEDAADRRTMVVQAIGPAWTQALKALEDVNVPTG</sequence>
<dbReference type="InterPro" id="IPR003442">
    <property type="entry name" value="T6A_TsaE"/>
</dbReference>
<organism evidence="11 12">
    <name type="scientific">Pontivivens insulae</name>
    <dbReference type="NCBI Taxonomy" id="1639689"/>
    <lineage>
        <taxon>Bacteria</taxon>
        <taxon>Pseudomonadati</taxon>
        <taxon>Pseudomonadota</taxon>
        <taxon>Alphaproteobacteria</taxon>
        <taxon>Rhodobacterales</taxon>
        <taxon>Paracoccaceae</taxon>
        <taxon>Pontivivens</taxon>
    </lineage>
</organism>
<dbReference type="GO" id="GO:0002949">
    <property type="term" value="P:tRNA threonylcarbamoyladenosine modification"/>
    <property type="evidence" value="ECO:0007669"/>
    <property type="project" value="InterPro"/>
</dbReference>
<gene>
    <name evidence="11" type="primary">tsaE</name>
    <name evidence="11" type="ORF">POI8812_03190</name>
</gene>
<evidence type="ECO:0000313" key="12">
    <source>
        <dbReference type="Proteomes" id="UP000244932"/>
    </source>
</evidence>
<evidence type="ECO:0000256" key="1">
    <source>
        <dbReference type="ARBA" id="ARBA00004496"/>
    </source>
</evidence>
<keyword evidence="12" id="KW-1185">Reference proteome</keyword>
<evidence type="ECO:0000256" key="2">
    <source>
        <dbReference type="ARBA" id="ARBA00007599"/>
    </source>
</evidence>
<evidence type="ECO:0000256" key="7">
    <source>
        <dbReference type="ARBA" id="ARBA00022741"/>
    </source>
</evidence>
<evidence type="ECO:0000256" key="6">
    <source>
        <dbReference type="ARBA" id="ARBA00022723"/>
    </source>
</evidence>
<dbReference type="PANTHER" id="PTHR33540:SF2">
    <property type="entry name" value="TRNA THREONYLCARBAMOYLADENOSINE BIOSYNTHESIS PROTEIN TSAE"/>
    <property type="match status" value="1"/>
</dbReference>
<keyword evidence="7" id="KW-0547">Nucleotide-binding</keyword>
<keyword evidence="5" id="KW-0819">tRNA processing</keyword>
<evidence type="ECO:0000313" key="11">
    <source>
        <dbReference type="EMBL" id="SPF30846.1"/>
    </source>
</evidence>
<name>A0A2R8AF76_9RHOB</name>
<evidence type="ECO:0000256" key="5">
    <source>
        <dbReference type="ARBA" id="ARBA00022694"/>
    </source>
</evidence>
<protein>
    <recommendedName>
        <fullName evidence="3">tRNA threonylcarbamoyladenosine biosynthesis protein TsaE</fullName>
    </recommendedName>
    <alternativeName>
        <fullName evidence="10">t(6)A37 threonylcarbamoyladenosine biosynthesis protein TsaE</fullName>
    </alternativeName>
</protein>
<dbReference type="OrthoDB" id="9800307at2"/>
<dbReference type="Pfam" id="PF02367">
    <property type="entry name" value="TsaE"/>
    <property type="match status" value="1"/>
</dbReference>
<comment type="similarity">
    <text evidence="2">Belongs to the TsaE family.</text>
</comment>
<keyword evidence="6" id="KW-0479">Metal-binding</keyword>